<accession>A0A915IAN1</accession>
<dbReference type="CDD" id="cd14696">
    <property type="entry name" value="bZIP_Jun"/>
    <property type="match status" value="1"/>
</dbReference>
<dbReference type="InterPro" id="IPR046347">
    <property type="entry name" value="bZIP_sf"/>
</dbReference>
<sequence length="558" mass="62303">MEIISTNNNTLLLDDGSGNLSYSEIKKTTKDFRYDSRQKLLISSSNKGGSGVFNNTNVVKTCAAAAHRTSLTCPTTQQQEYCAIDNDYNNNWEPGRKTIGDIDSGRSSRKAAKFASNPVTAAFLTLGIEELQQNTQRKSIPESFRKSKLLTFLYNRAIIPALTSCYPAQLKFEEKTEIISTRPLNSQPKFKIVIKVPSLKNLSDDTLPSLSKMMLCTEYQHDQPSNIDCSFQTYRNIRSGVHNHLSNHLAIDNDRFSIINGQSTLNTLGNNCNLMLTCDSNSNFAPNSSANIVNTTAVKREFLDEERSSASSTQSALTCTSSPISSSPNGDFLTPPQTSNYNPPFVADYVSLAQAGLTDVHHHYPLGNFVSVCSNIISQDNIYATSDNFYQSGIDEILVEERDSILPNSGCANQQTSSNNESNRFFRPVYDRLKLERKRERNRAAATKCRRRKLERIAFLQNQVDEINQQNELLRSKLLLFADDVCRLRRIFENHRANGCMMGLNFDEGISCMMLIGTFKRNLNEKSLACVLTSEISISTTLVSLASCLKGTMIDTTE</sequence>
<organism evidence="8 9">
    <name type="scientific">Romanomermis culicivorax</name>
    <name type="common">Nematode worm</name>
    <dbReference type="NCBI Taxonomy" id="13658"/>
    <lineage>
        <taxon>Eukaryota</taxon>
        <taxon>Metazoa</taxon>
        <taxon>Ecdysozoa</taxon>
        <taxon>Nematoda</taxon>
        <taxon>Enoplea</taxon>
        <taxon>Dorylaimia</taxon>
        <taxon>Mermithida</taxon>
        <taxon>Mermithoidea</taxon>
        <taxon>Mermithidae</taxon>
        <taxon>Romanomermis</taxon>
    </lineage>
</organism>
<dbReference type="SMART" id="SM00338">
    <property type="entry name" value="BRLZ"/>
    <property type="match status" value="1"/>
</dbReference>
<evidence type="ECO:0000256" key="2">
    <source>
        <dbReference type="ARBA" id="ARBA00023015"/>
    </source>
</evidence>
<feature type="compositionally biased region" description="Polar residues" evidence="6">
    <location>
        <begin position="309"/>
        <end position="329"/>
    </location>
</feature>
<keyword evidence="3" id="KW-0238">DNA-binding</keyword>
<evidence type="ECO:0000256" key="5">
    <source>
        <dbReference type="SAM" id="Coils"/>
    </source>
</evidence>
<evidence type="ECO:0000259" key="7">
    <source>
        <dbReference type="PROSITE" id="PS50217"/>
    </source>
</evidence>
<protein>
    <submittedName>
        <fullName evidence="9">BZIP domain-containing protein</fullName>
    </submittedName>
</protein>
<dbReference type="InterPro" id="IPR002112">
    <property type="entry name" value="Leuzip_Jun"/>
</dbReference>
<evidence type="ECO:0000256" key="3">
    <source>
        <dbReference type="ARBA" id="ARBA00023125"/>
    </source>
</evidence>
<evidence type="ECO:0000256" key="4">
    <source>
        <dbReference type="ARBA" id="ARBA00023163"/>
    </source>
</evidence>
<feature type="domain" description="BZIP" evidence="7">
    <location>
        <begin position="432"/>
        <end position="495"/>
    </location>
</feature>
<dbReference type="PROSITE" id="PS00036">
    <property type="entry name" value="BZIP_BASIC"/>
    <property type="match status" value="1"/>
</dbReference>
<dbReference type="PRINTS" id="PR00043">
    <property type="entry name" value="LEUZIPPRJUN"/>
</dbReference>
<dbReference type="GO" id="GO:0005667">
    <property type="term" value="C:transcription regulator complex"/>
    <property type="evidence" value="ECO:0007669"/>
    <property type="project" value="TreeGrafter"/>
</dbReference>
<dbReference type="GO" id="GO:0051726">
    <property type="term" value="P:regulation of cell cycle"/>
    <property type="evidence" value="ECO:0007669"/>
    <property type="project" value="TreeGrafter"/>
</dbReference>
<dbReference type="WBParaSite" id="nRc.2.0.1.t11239-RA">
    <property type="protein sequence ID" value="nRc.2.0.1.t11239-RA"/>
    <property type="gene ID" value="nRc.2.0.1.g11239"/>
</dbReference>
<dbReference type="AlphaFoldDB" id="A0A915IAN1"/>
<keyword evidence="5" id="KW-0175">Coiled coil</keyword>
<feature type="region of interest" description="Disordered" evidence="6">
    <location>
        <begin position="304"/>
        <end position="329"/>
    </location>
</feature>
<keyword evidence="2" id="KW-0805">Transcription regulation</keyword>
<dbReference type="GO" id="GO:0000978">
    <property type="term" value="F:RNA polymerase II cis-regulatory region sequence-specific DNA binding"/>
    <property type="evidence" value="ECO:0007669"/>
    <property type="project" value="TreeGrafter"/>
</dbReference>
<evidence type="ECO:0000313" key="8">
    <source>
        <dbReference type="Proteomes" id="UP000887565"/>
    </source>
</evidence>
<dbReference type="GO" id="GO:0000981">
    <property type="term" value="F:DNA-binding transcription factor activity, RNA polymerase II-specific"/>
    <property type="evidence" value="ECO:0007669"/>
    <property type="project" value="TreeGrafter"/>
</dbReference>
<dbReference type="Proteomes" id="UP000887565">
    <property type="component" value="Unplaced"/>
</dbReference>
<dbReference type="PANTHER" id="PTHR11462">
    <property type="entry name" value="JUN TRANSCRIPTION FACTOR-RELATED"/>
    <property type="match status" value="1"/>
</dbReference>
<dbReference type="PANTHER" id="PTHR11462:SF35">
    <property type="entry name" value="TRANSCRIPTION FACTOR JRA"/>
    <property type="match status" value="1"/>
</dbReference>
<dbReference type="InterPro" id="IPR050946">
    <property type="entry name" value="AP-1_TF_bZIP"/>
</dbReference>
<keyword evidence="4" id="KW-0804">Transcription</keyword>
<feature type="coiled-coil region" evidence="5">
    <location>
        <begin position="430"/>
        <end position="477"/>
    </location>
</feature>
<dbReference type="GO" id="GO:0042127">
    <property type="term" value="P:regulation of cell population proliferation"/>
    <property type="evidence" value="ECO:0007669"/>
    <property type="project" value="TreeGrafter"/>
</dbReference>
<dbReference type="InterPro" id="IPR004827">
    <property type="entry name" value="bZIP"/>
</dbReference>
<dbReference type="Pfam" id="PF00170">
    <property type="entry name" value="bZIP_1"/>
    <property type="match status" value="1"/>
</dbReference>
<evidence type="ECO:0000256" key="6">
    <source>
        <dbReference type="SAM" id="MobiDB-lite"/>
    </source>
</evidence>
<name>A0A915IAN1_ROMCU</name>
<evidence type="ECO:0000256" key="1">
    <source>
        <dbReference type="ARBA" id="ARBA00006882"/>
    </source>
</evidence>
<proteinExistence type="inferred from homology"/>
<reference evidence="9" key="1">
    <citation type="submission" date="2022-11" db="UniProtKB">
        <authorList>
            <consortium name="WormBaseParasite"/>
        </authorList>
    </citation>
    <scope>IDENTIFICATION</scope>
</reference>
<evidence type="ECO:0000313" key="9">
    <source>
        <dbReference type="WBParaSite" id="nRc.2.0.1.t11239-RA"/>
    </source>
</evidence>
<comment type="similarity">
    <text evidence="1">Belongs to the bZIP family. Jun subfamily.</text>
</comment>
<dbReference type="Gene3D" id="1.20.5.170">
    <property type="match status" value="1"/>
</dbReference>
<dbReference type="PROSITE" id="PS50217">
    <property type="entry name" value="BZIP"/>
    <property type="match status" value="1"/>
</dbReference>
<keyword evidence="8" id="KW-1185">Reference proteome</keyword>
<dbReference type="SUPFAM" id="SSF57959">
    <property type="entry name" value="Leucine zipper domain"/>
    <property type="match status" value="1"/>
</dbReference>